<dbReference type="Gene3D" id="1.20.1270.60">
    <property type="entry name" value="Arfaptin homology (AH) domain/BAR domain"/>
    <property type="match status" value="1"/>
</dbReference>
<dbReference type="GO" id="GO:0005829">
    <property type="term" value="C:cytosol"/>
    <property type="evidence" value="ECO:0007669"/>
    <property type="project" value="TreeGrafter"/>
</dbReference>
<feature type="compositionally biased region" description="Basic and acidic residues" evidence="3">
    <location>
        <begin position="1011"/>
        <end position="1029"/>
    </location>
</feature>
<evidence type="ECO:0008006" key="8">
    <source>
        <dbReference type="Google" id="ProtNLM"/>
    </source>
</evidence>
<dbReference type="PROSITE" id="PS51338">
    <property type="entry name" value="IMD"/>
    <property type="match status" value="1"/>
</dbReference>
<evidence type="ECO:0000259" key="4">
    <source>
        <dbReference type="PROSITE" id="PS50002"/>
    </source>
</evidence>
<evidence type="ECO:0000313" key="6">
    <source>
        <dbReference type="EnsemblMetazoa" id="XP_019766400.1"/>
    </source>
</evidence>
<evidence type="ECO:0000259" key="5">
    <source>
        <dbReference type="PROSITE" id="PS51338"/>
    </source>
</evidence>
<feature type="compositionally biased region" description="Polar residues" evidence="3">
    <location>
        <begin position="898"/>
        <end position="907"/>
    </location>
</feature>
<dbReference type="SUPFAM" id="SSF50044">
    <property type="entry name" value="SH3-domain"/>
    <property type="match status" value="1"/>
</dbReference>
<dbReference type="InterPro" id="IPR027267">
    <property type="entry name" value="AH/BAR_dom_sf"/>
</dbReference>
<feature type="compositionally biased region" description="Low complexity" evidence="3">
    <location>
        <begin position="414"/>
        <end position="426"/>
    </location>
</feature>
<dbReference type="InterPro" id="IPR027681">
    <property type="entry name" value="IRSp53/IRTKS/Pinkbar"/>
</dbReference>
<evidence type="ECO:0000313" key="7">
    <source>
        <dbReference type="Proteomes" id="UP000019118"/>
    </source>
</evidence>
<dbReference type="InterPro" id="IPR036028">
    <property type="entry name" value="SH3-like_dom_sf"/>
</dbReference>
<dbReference type="InterPro" id="IPR013606">
    <property type="entry name" value="I-BAR_dom"/>
</dbReference>
<protein>
    <recommendedName>
        <fullName evidence="8">SH3 domain-containing protein</fullName>
    </recommendedName>
</protein>
<keyword evidence="1 2" id="KW-0728">SH3 domain</keyword>
<sequence length="1114" mass="125649">METEELIKLVDGIYKNILDKFNPGARQMINAGKAYLKALHSAAAASRMYVDAISKLAKQAQQGTWGGSSDIGAALMRVVEVYKDIQDQQMNILKAFYVDLLVPLETNLEKDTKVVQSEQKRFLQQHKQRSETYSKAAALMKKQRKKSRGSTKAGLAMDKELKNMQVLEEEKTKLDSFCEQSLKNAMTQERRRYGFVLERQCSLAKHYLSYHAYGADAFTQNLEKWSEVAKTREYLPESVENIFSNRIRQISVWQDEDLYSNPRSPNFDEDRISINSQLRKTKSMDASCLDIRSMAEVGSPVNTLSRAKSEYNLNSSNNGAQENNTPSRRPKSMAVPPPPTWEAQLARALYAYLSSGENQLSFHEGDLIALIGERNKGWQFGENLRTQCSGWFPLAYTEILIDDSISSPTHRSDASSSGQQHSSSSATPTNQVMSSTGSGAQSGVSTLEQPSRMFGDTLHLHRASNNATKQIRRAIASNNIPPPAAPAPVPTPSLPYQKAGIPQSQSTNFGSTKLGMMDSGNTTYQSSQYSAPGIKSSASAFNFSTTSPSTGPYSTHPAPARERPTAGSGLPLHLQTKGGKIVSLPGGPVGNVSLHSSNDSGFSNDPPPQPEIDYSDDDSVPGQTKLSSRKSRKETPHETNANNARITPKTPQPRHRLSNSHGNLMDNRYLTSDESEVSKVKVKRTKSFWKFGKNSSDSEILEGMALWRHRDLVDLNDENNKKKINSQERVRRPSRDQSNDSDKTINNNDQNNTVVERPRKEINKVRESFKDKPKLSLPSRREEEDKPEDEFEDIYGETGKSKYIDQFLDDDGDGLMLKTVNRRNILKQYSDDLTAEDSDSASEMTSDDPYDCIVVDDQKVKRRDGQFPNVAEIGKKLEKLSKTSKYSPNKSNNSSESQLNNANQIRNSIREKNEVNIRRNKSREKDPREYHPEQRSSFKTFGIDNDNSSEKERFDDQYYIQERSSRVISKEVEERDTNRNRKAPPASERRSKPSYESINSEMNNRNQTMDPRGKEPKVNGSRKEARNKYYDSTNDELSDVGENRQFLPRTKLSKTNSGNSKYDENISLMEYGETLQKRLKNPEFTSKYDDKSGQNGNMYGPWYDLWGLDASTRK</sequence>
<feature type="compositionally biased region" description="Basic and acidic residues" evidence="3">
    <location>
        <begin position="718"/>
        <end position="743"/>
    </location>
</feature>
<dbReference type="InterPro" id="IPR001452">
    <property type="entry name" value="SH3_domain"/>
</dbReference>
<feature type="region of interest" description="Disordered" evidence="3">
    <location>
        <begin position="541"/>
        <end position="677"/>
    </location>
</feature>
<dbReference type="AlphaFoldDB" id="A0AAR5PZH4"/>
<feature type="region of interest" description="Disordered" evidence="3">
    <location>
        <begin position="311"/>
        <end position="339"/>
    </location>
</feature>
<evidence type="ECO:0000256" key="3">
    <source>
        <dbReference type="SAM" id="MobiDB-lite"/>
    </source>
</evidence>
<accession>A0AAR5PZH4</accession>
<dbReference type="GO" id="GO:0005654">
    <property type="term" value="C:nucleoplasm"/>
    <property type="evidence" value="ECO:0007669"/>
    <property type="project" value="TreeGrafter"/>
</dbReference>
<proteinExistence type="predicted"/>
<feature type="compositionally biased region" description="Polar residues" evidence="3">
    <location>
        <begin position="744"/>
        <end position="754"/>
    </location>
</feature>
<feature type="domain" description="IMD" evidence="5">
    <location>
        <begin position="1"/>
        <end position="249"/>
    </location>
</feature>
<feature type="region of interest" description="Disordered" evidence="3">
    <location>
        <begin position="876"/>
        <end position="1043"/>
    </location>
</feature>
<dbReference type="PANTHER" id="PTHR14206">
    <property type="entry name" value="BRAIN-SPECIFIC ANGIOGENESIS INHIBITOR 1-ASSOCIATED PROTEIN 2"/>
    <property type="match status" value="1"/>
</dbReference>
<reference evidence="6" key="2">
    <citation type="submission" date="2024-08" db="UniProtKB">
        <authorList>
            <consortium name="EnsemblMetazoa"/>
        </authorList>
    </citation>
    <scope>IDENTIFICATION</scope>
</reference>
<name>A0AAR5PZH4_DENPD</name>
<dbReference type="EnsemblMetazoa" id="XM_019910841.1">
    <property type="protein sequence ID" value="XP_019766400.1"/>
    <property type="gene ID" value="LOC109541848"/>
</dbReference>
<dbReference type="Gene3D" id="2.30.30.40">
    <property type="entry name" value="SH3 Domains"/>
    <property type="match status" value="1"/>
</dbReference>
<feature type="region of interest" description="Disordered" evidence="3">
    <location>
        <begin position="718"/>
        <end position="791"/>
    </location>
</feature>
<feature type="compositionally biased region" description="Basic and acidic residues" evidence="3">
    <location>
        <begin position="963"/>
        <end position="979"/>
    </location>
</feature>
<evidence type="ECO:0000256" key="2">
    <source>
        <dbReference type="PROSITE-ProRule" id="PRU00192"/>
    </source>
</evidence>
<organism evidence="6 7">
    <name type="scientific">Dendroctonus ponderosae</name>
    <name type="common">Mountain pine beetle</name>
    <dbReference type="NCBI Taxonomy" id="77166"/>
    <lineage>
        <taxon>Eukaryota</taxon>
        <taxon>Metazoa</taxon>
        <taxon>Ecdysozoa</taxon>
        <taxon>Arthropoda</taxon>
        <taxon>Hexapoda</taxon>
        <taxon>Insecta</taxon>
        <taxon>Pterygota</taxon>
        <taxon>Neoptera</taxon>
        <taxon>Endopterygota</taxon>
        <taxon>Coleoptera</taxon>
        <taxon>Polyphaga</taxon>
        <taxon>Cucujiformia</taxon>
        <taxon>Curculionidae</taxon>
        <taxon>Scolytinae</taxon>
        <taxon>Dendroctonus</taxon>
    </lineage>
</organism>
<feature type="region of interest" description="Disordered" evidence="3">
    <location>
        <begin position="478"/>
        <end position="512"/>
    </location>
</feature>
<feature type="compositionally biased region" description="Polar residues" evidence="3">
    <location>
        <begin position="994"/>
        <end position="1009"/>
    </location>
</feature>
<feature type="compositionally biased region" description="Pro residues" evidence="3">
    <location>
        <begin position="480"/>
        <end position="493"/>
    </location>
</feature>
<feature type="compositionally biased region" description="Polar residues" evidence="3">
    <location>
        <begin position="311"/>
        <end position="327"/>
    </location>
</feature>
<reference evidence="7" key="1">
    <citation type="journal article" date="2013" name="Genome Biol.">
        <title>Draft genome of the mountain pine beetle, Dendroctonus ponderosae Hopkins, a major forest pest.</title>
        <authorList>
            <person name="Keeling C.I."/>
            <person name="Yuen M.M."/>
            <person name="Liao N.Y."/>
            <person name="Docking T.R."/>
            <person name="Chan S.K."/>
            <person name="Taylor G.A."/>
            <person name="Palmquist D.L."/>
            <person name="Jackman S.D."/>
            <person name="Nguyen A."/>
            <person name="Li M."/>
            <person name="Henderson H."/>
            <person name="Janes J.K."/>
            <person name="Zhao Y."/>
            <person name="Pandoh P."/>
            <person name="Moore R."/>
            <person name="Sperling F.A."/>
            <person name="Huber D.P."/>
            <person name="Birol I."/>
            <person name="Jones S.J."/>
            <person name="Bohlmann J."/>
        </authorList>
    </citation>
    <scope>NUCLEOTIDE SEQUENCE</scope>
</reference>
<feature type="compositionally biased region" description="Basic and acidic residues" evidence="3">
    <location>
        <begin position="908"/>
        <end position="936"/>
    </location>
</feature>
<feature type="compositionally biased region" description="Polar residues" evidence="3">
    <location>
        <begin position="427"/>
        <end position="446"/>
    </location>
</feature>
<feature type="region of interest" description="Disordered" evidence="3">
    <location>
        <begin position="406"/>
        <end position="446"/>
    </location>
</feature>
<dbReference type="SMART" id="SM00326">
    <property type="entry name" value="SH3"/>
    <property type="match status" value="1"/>
</dbReference>
<dbReference type="PANTHER" id="PTHR14206:SF7">
    <property type="entry name" value="INSULIN RECEPTOR SUBSTRATE 53 KDA, ISOFORM A"/>
    <property type="match status" value="1"/>
</dbReference>
<feature type="compositionally biased region" description="Polar residues" evidence="3">
    <location>
        <begin position="502"/>
        <end position="511"/>
    </location>
</feature>
<dbReference type="SUPFAM" id="SSF103657">
    <property type="entry name" value="BAR/IMD domain-like"/>
    <property type="match status" value="1"/>
</dbReference>
<feature type="compositionally biased region" description="Polar residues" evidence="3">
    <location>
        <begin position="593"/>
        <end position="603"/>
    </location>
</feature>
<dbReference type="CDD" id="cd11779">
    <property type="entry name" value="SH3_Irsp53_BAIAP2L"/>
    <property type="match status" value="1"/>
</dbReference>
<feature type="compositionally biased region" description="Basic and acidic residues" evidence="3">
    <location>
        <begin position="756"/>
        <end position="784"/>
    </location>
</feature>
<dbReference type="Proteomes" id="UP000019118">
    <property type="component" value="Unassembled WGS sequence"/>
</dbReference>
<keyword evidence="7" id="KW-1185">Reference proteome</keyword>
<feature type="compositionally biased region" description="Low complexity" evidence="3">
    <location>
        <begin position="541"/>
        <end position="557"/>
    </location>
</feature>
<dbReference type="GO" id="GO:0051764">
    <property type="term" value="P:actin crosslink formation"/>
    <property type="evidence" value="ECO:0007669"/>
    <property type="project" value="TreeGrafter"/>
</dbReference>
<dbReference type="GO" id="GO:0051017">
    <property type="term" value="P:actin filament bundle assembly"/>
    <property type="evidence" value="ECO:0007669"/>
    <property type="project" value="TreeGrafter"/>
</dbReference>
<dbReference type="FunFam" id="2.30.30.40:FF:000188">
    <property type="entry name" value="Insulin receptor tyrosine kinase substrate"/>
    <property type="match status" value="1"/>
</dbReference>
<dbReference type="GO" id="GO:0007009">
    <property type="term" value="P:plasma membrane organization"/>
    <property type="evidence" value="ECO:0007669"/>
    <property type="project" value="InterPro"/>
</dbReference>
<dbReference type="Pfam" id="PF00018">
    <property type="entry name" value="SH3_1"/>
    <property type="match status" value="1"/>
</dbReference>
<dbReference type="Pfam" id="PF08397">
    <property type="entry name" value="IMD"/>
    <property type="match status" value="1"/>
</dbReference>
<dbReference type="GO" id="GO:0030838">
    <property type="term" value="P:positive regulation of actin filament polymerization"/>
    <property type="evidence" value="ECO:0007669"/>
    <property type="project" value="TreeGrafter"/>
</dbReference>
<feature type="domain" description="SH3" evidence="4">
    <location>
        <begin position="341"/>
        <end position="402"/>
    </location>
</feature>
<dbReference type="CDD" id="cd07605">
    <property type="entry name" value="I-BAR_IMD"/>
    <property type="match status" value="1"/>
</dbReference>
<feature type="compositionally biased region" description="Low complexity" evidence="3">
    <location>
        <begin position="883"/>
        <end position="897"/>
    </location>
</feature>
<dbReference type="PROSITE" id="PS50002">
    <property type="entry name" value="SH3"/>
    <property type="match status" value="1"/>
</dbReference>
<evidence type="ECO:0000256" key="1">
    <source>
        <dbReference type="ARBA" id="ARBA00022443"/>
    </source>
</evidence>